<keyword evidence="1" id="KW-0175">Coiled coil</keyword>
<keyword evidence="4" id="KW-1185">Reference proteome</keyword>
<sequence length="542" mass="58824">MSDQRQTTTRVLQLVSHLGGPACTPEELRWAMDIPAGQQLLLWLADQVPERASNSTDAALRGTGEWLETAVSPIVLYPEERNALAAAALPDSGVEGSRSQAGTSYERPSQLRSRASTLEADAEILDRHAARLKHRLSASKQAAKGMKQTIHNLQKQVQDADAAIQEQQVRLADLSAESDGTVARVTSLALQALQNAEGEDGIEALKAEISGLSGSRGTVAATTKQLYQTLDEGYASLPRAGELQQDGEAVQSKLQTLTKDRNVARKIVDSAYVEELEKMAERIEMTQDAEVIARILEANSVNPGGDLPDLDVDCKGELEHAGQLDRLALLRVQEEGLDTITTYMRDELIPRLQQTYDSLHAKRTLAIETEAVVSALIEELEDVNDAVENTRQLTATQPSETESAEEDLEAQVVALLKDLLLSETETPTVLLNRSDVESELASLDVRAAAARKAEENWATGLRSRLAELSSSTAPLLAAAYANSPANTSPPFAPSAEQVSLQEETHSKAHELMSAAARLQKETELSSRDKRKLSSFIEKWVAG</sequence>
<accession>A0A5C3PEF4</accession>
<evidence type="ECO:0000256" key="1">
    <source>
        <dbReference type="SAM" id="Coils"/>
    </source>
</evidence>
<proteinExistence type="predicted"/>
<feature type="region of interest" description="Disordered" evidence="2">
    <location>
        <begin position="89"/>
        <end position="113"/>
    </location>
</feature>
<gene>
    <name evidence="3" type="ORF">K466DRAFT_553849</name>
</gene>
<organism evidence="3 4">
    <name type="scientific">Polyporus arcularius HHB13444</name>
    <dbReference type="NCBI Taxonomy" id="1314778"/>
    <lineage>
        <taxon>Eukaryota</taxon>
        <taxon>Fungi</taxon>
        <taxon>Dikarya</taxon>
        <taxon>Basidiomycota</taxon>
        <taxon>Agaricomycotina</taxon>
        <taxon>Agaricomycetes</taxon>
        <taxon>Polyporales</taxon>
        <taxon>Polyporaceae</taxon>
        <taxon>Polyporus</taxon>
    </lineage>
</organism>
<dbReference type="AlphaFoldDB" id="A0A5C3PEF4"/>
<dbReference type="Gene3D" id="1.10.287.1490">
    <property type="match status" value="1"/>
</dbReference>
<dbReference type="InParanoid" id="A0A5C3PEF4"/>
<evidence type="ECO:0000313" key="4">
    <source>
        <dbReference type="Proteomes" id="UP000308197"/>
    </source>
</evidence>
<name>A0A5C3PEF4_9APHY</name>
<evidence type="ECO:0000256" key="2">
    <source>
        <dbReference type="SAM" id="MobiDB-lite"/>
    </source>
</evidence>
<dbReference type="Proteomes" id="UP000308197">
    <property type="component" value="Unassembled WGS sequence"/>
</dbReference>
<evidence type="ECO:0000313" key="3">
    <source>
        <dbReference type="EMBL" id="TFK84243.1"/>
    </source>
</evidence>
<reference evidence="3 4" key="1">
    <citation type="journal article" date="2019" name="Nat. Ecol. Evol.">
        <title>Megaphylogeny resolves global patterns of mushroom evolution.</title>
        <authorList>
            <person name="Varga T."/>
            <person name="Krizsan K."/>
            <person name="Foldi C."/>
            <person name="Dima B."/>
            <person name="Sanchez-Garcia M."/>
            <person name="Sanchez-Ramirez S."/>
            <person name="Szollosi G.J."/>
            <person name="Szarkandi J.G."/>
            <person name="Papp V."/>
            <person name="Albert L."/>
            <person name="Andreopoulos W."/>
            <person name="Angelini C."/>
            <person name="Antonin V."/>
            <person name="Barry K.W."/>
            <person name="Bougher N.L."/>
            <person name="Buchanan P."/>
            <person name="Buyck B."/>
            <person name="Bense V."/>
            <person name="Catcheside P."/>
            <person name="Chovatia M."/>
            <person name="Cooper J."/>
            <person name="Damon W."/>
            <person name="Desjardin D."/>
            <person name="Finy P."/>
            <person name="Geml J."/>
            <person name="Haridas S."/>
            <person name="Hughes K."/>
            <person name="Justo A."/>
            <person name="Karasinski D."/>
            <person name="Kautmanova I."/>
            <person name="Kiss B."/>
            <person name="Kocsube S."/>
            <person name="Kotiranta H."/>
            <person name="LaButti K.M."/>
            <person name="Lechner B.E."/>
            <person name="Liimatainen K."/>
            <person name="Lipzen A."/>
            <person name="Lukacs Z."/>
            <person name="Mihaltcheva S."/>
            <person name="Morgado L.N."/>
            <person name="Niskanen T."/>
            <person name="Noordeloos M.E."/>
            <person name="Ohm R.A."/>
            <person name="Ortiz-Santana B."/>
            <person name="Ovrebo C."/>
            <person name="Racz N."/>
            <person name="Riley R."/>
            <person name="Savchenko A."/>
            <person name="Shiryaev A."/>
            <person name="Soop K."/>
            <person name="Spirin V."/>
            <person name="Szebenyi C."/>
            <person name="Tomsovsky M."/>
            <person name="Tulloss R.E."/>
            <person name="Uehling J."/>
            <person name="Grigoriev I.V."/>
            <person name="Vagvolgyi C."/>
            <person name="Papp T."/>
            <person name="Martin F.M."/>
            <person name="Miettinen O."/>
            <person name="Hibbett D.S."/>
            <person name="Nagy L.G."/>
        </authorList>
    </citation>
    <scope>NUCLEOTIDE SEQUENCE [LARGE SCALE GENOMIC DNA]</scope>
    <source>
        <strain evidence="3 4">HHB13444</strain>
    </source>
</reference>
<feature type="coiled-coil region" evidence="1">
    <location>
        <begin position="136"/>
        <end position="177"/>
    </location>
</feature>
<dbReference type="EMBL" id="ML211330">
    <property type="protein sequence ID" value="TFK84243.1"/>
    <property type="molecule type" value="Genomic_DNA"/>
</dbReference>
<protein>
    <submittedName>
        <fullName evidence="3">Uncharacterized protein</fullName>
    </submittedName>
</protein>
<feature type="compositionally biased region" description="Polar residues" evidence="2">
    <location>
        <begin position="97"/>
        <end position="113"/>
    </location>
</feature>